<reference evidence="2" key="1">
    <citation type="submission" date="2023-06" db="EMBL/GenBank/DDBJ databases">
        <title>Identification and characterization of horizontal gene transfer across gut microbiota members of farm animals based on homology search.</title>
        <authorList>
            <person name="Zeman M."/>
            <person name="Kubasova T."/>
            <person name="Jahodarova E."/>
            <person name="Nykrynova M."/>
            <person name="Rychlik I."/>
        </authorList>
    </citation>
    <scope>NUCLEOTIDE SEQUENCE [LARGE SCALE GENOMIC DNA]</scope>
    <source>
        <strain evidence="2">ET39</strain>
    </source>
</reference>
<sequence>MEIVTKLLRESYLDYPQLCECYGALSAEALWKELEEARMHWRLNETLLGKSGYLCMTPYVLQRRCELLALLNQLQLSYPRVKGMTMEVVSLRLQAIDLDAYPLLASQLRMPQGDLLLLLFCLSLLPQDARTLCLLWKDLVLPAAPLRETALFMDEDAAAKRWKRPDQTYLFLHFLSQLELNFKECLLLLKRDCGDHLRMSGEQLQHRYPLLSQRQIAFFVSHRGRDEYYSIQDYMRFADVCYETARQAMEQLAAQHWYRRRKIGKRFYYTAMVGQSDGVL</sequence>
<reference evidence="1 2" key="3">
    <citation type="submission" date="2023-06" db="EMBL/GenBank/DDBJ databases">
        <authorList>
            <person name="Zeman M."/>
            <person name="Kubasova T."/>
            <person name="Jahodarova E."/>
            <person name="Nykrynova M."/>
            <person name="Rychlik I."/>
        </authorList>
    </citation>
    <scope>NUCLEOTIDE SEQUENCE [LARGE SCALE GENOMIC DNA]</scope>
    <source>
        <strain evidence="1 2">ET39</strain>
    </source>
</reference>
<keyword evidence="2" id="KW-1185">Reference proteome</keyword>
<evidence type="ECO:0000313" key="2">
    <source>
        <dbReference type="Proteomes" id="UP001529340"/>
    </source>
</evidence>
<evidence type="ECO:0000313" key="1">
    <source>
        <dbReference type="EMBL" id="MDM8156208.1"/>
    </source>
</evidence>
<dbReference type="Proteomes" id="UP001529340">
    <property type="component" value="Unassembled WGS sequence"/>
</dbReference>
<dbReference type="EMBL" id="JAUDCG010000003">
    <property type="protein sequence ID" value="MDM8156208.1"/>
    <property type="molecule type" value="Genomic_DNA"/>
</dbReference>
<proteinExistence type="predicted"/>
<gene>
    <name evidence="1" type="ORF">QUV96_00990</name>
</gene>
<accession>A0ABT7UB67</accession>
<protein>
    <submittedName>
        <fullName evidence="1">Uncharacterized protein</fullName>
    </submittedName>
</protein>
<organism evidence="1 2">
    <name type="scientific">Amedibacillus dolichus</name>
    <dbReference type="NCBI Taxonomy" id="31971"/>
    <lineage>
        <taxon>Bacteria</taxon>
        <taxon>Bacillati</taxon>
        <taxon>Bacillota</taxon>
        <taxon>Erysipelotrichia</taxon>
        <taxon>Erysipelotrichales</taxon>
        <taxon>Erysipelotrichaceae</taxon>
        <taxon>Amedibacillus</taxon>
    </lineage>
</organism>
<dbReference type="RefSeq" id="WP_289606679.1">
    <property type="nucleotide sequence ID" value="NZ_JAUDCG010000003.1"/>
</dbReference>
<reference evidence="1 2" key="2">
    <citation type="submission" date="2023-06" db="EMBL/GenBank/DDBJ databases">
        <title>Identification and characterization of horizontal gene transfer across gut microbiota members of farm animals based on homology search.</title>
        <authorList>
            <person name="Schwarzerova J."/>
            <person name="Nykrynova M."/>
            <person name="Jureckova K."/>
            <person name="Cejkova D."/>
            <person name="Rychlik I."/>
        </authorList>
    </citation>
    <scope>NUCLEOTIDE SEQUENCE [LARGE SCALE GENOMIC DNA]</scope>
    <source>
        <strain evidence="1 2">ET39</strain>
    </source>
</reference>
<name>A0ABT7UB67_9FIRM</name>
<comment type="caution">
    <text evidence="1">The sequence shown here is derived from an EMBL/GenBank/DDBJ whole genome shotgun (WGS) entry which is preliminary data.</text>
</comment>